<feature type="transmembrane region" description="Helical" evidence="1">
    <location>
        <begin position="192"/>
        <end position="209"/>
    </location>
</feature>
<organism evidence="2 3">
    <name type="scientific">Shimia gijangensis</name>
    <dbReference type="NCBI Taxonomy" id="1470563"/>
    <lineage>
        <taxon>Bacteria</taxon>
        <taxon>Pseudomonadati</taxon>
        <taxon>Pseudomonadota</taxon>
        <taxon>Alphaproteobacteria</taxon>
        <taxon>Rhodobacterales</taxon>
        <taxon>Roseobacteraceae</taxon>
    </lineage>
</organism>
<feature type="transmembrane region" description="Helical" evidence="1">
    <location>
        <begin position="374"/>
        <end position="395"/>
    </location>
</feature>
<feature type="transmembrane region" description="Helical" evidence="1">
    <location>
        <begin position="34"/>
        <end position="54"/>
    </location>
</feature>
<dbReference type="NCBIfam" id="TIGR04370">
    <property type="entry name" value="glyco_rpt_poly"/>
    <property type="match status" value="1"/>
</dbReference>
<gene>
    <name evidence="2" type="ORF">SAMN05444000_12910</name>
</gene>
<dbReference type="EMBL" id="FQZQ01000029">
    <property type="protein sequence ID" value="SHK43093.1"/>
    <property type="molecule type" value="Genomic_DNA"/>
</dbReference>
<dbReference type="Proteomes" id="UP000183982">
    <property type="component" value="Unassembled WGS sequence"/>
</dbReference>
<sequence>MNYTDQLYIGLLAAGLVLAASILLHTIRRYGPSAVAVQPIFLFTVFFSMIHFVTPLLKFTQGPYAYQDHYEPPTLVLNAAVGILFLLMAWILSKSVQFSPFPSKVSEGKLTRPQAKFLILASVALYAIGAFFLFQDVTTIFNRIGYLEFMRDLHGASIHRNPLRILSNLTTLGSALLLAAVLSEKKLRRRNLFLFFILVIPVVFYAIILNSRNTLFLFSVINMTVFLAFTYRGNHFLRKPKGWKLRRDTVNKTLILMLTVFALYVAATQITKLRYGNFDYGYLVERRERIVFYALSGAFGNDENMLWLQEHSKNMELQYGWTYLAGVLNVVPRRFWPGKPHGAGPILINTIHPGSYVDGRAGNNSYTTGLVTEAYMNFGYLGVTLSVVAWAFLSSRAMRAFHRSSNAIYKTGFLLLAVLLSTGLLYSEFLGFFGRLFVLLVPVFSIGFLINIRVRSSPTIGMPQ</sequence>
<keyword evidence="1" id="KW-0472">Membrane</keyword>
<feature type="transmembrane region" description="Helical" evidence="1">
    <location>
        <begin position="407"/>
        <end position="426"/>
    </location>
</feature>
<evidence type="ECO:0000256" key="1">
    <source>
        <dbReference type="SAM" id="Phobius"/>
    </source>
</evidence>
<dbReference type="OrthoDB" id="117805at2"/>
<dbReference type="STRING" id="1470563.SAMN05444000_12910"/>
<feature type="transmembrane region" description="Helical" evidence="1">
    <location>
        <begin position="74"/>
        <end position="93"/>
    </location>
</feature>
<evidence type="ECO:0000313" key="2">
    <source>
        <dbReference type="EMBL" id="SHK43093.1"/>
    </source>
</evidence>
<evidence type="ECO:0000313" key="3">
    <source>
        <dbReference type="Proteomes" id="UP000183982"/>
    </source>
</evidence>
<protein>
    <submittedName>
        <fullName evidence="2">Oligosaccharide repeat unit polymerase</fullName>
    </submittedName>
</protein>
<keyword evidence="3" id="KW-1185">Reference proteome</keyword>
<accession>A0A1M6SEC8</accession>
<keyword evidence="1" id="KW-0812">Transmembrane</keyword>
<feature type="transmembrane region" description="Helical" evidence="1">
    <location>
        <begin position="432"/>
        <end position="452"/>
    </location>
</feature>
<feature type="transmembrane region" description="Helical" evidence="1">
    <location>
        <begin position="215"/>
        <end position="233"/>
    </location>
</feature>
<keyword evidence="1" id="KW-1133">Transmembrane helix</keyword>
<name>A0A1M6SEC8_9RHOB</name>
<dbReference type="AlphaFoldDB" id="A0A1M6SEC8"/>
<proteinExistence type="predicted"/>
<reference evidence="3" key="1">
    <citation type="submission" date="2016-11" db="EMBL/GenBank/DDBJ databases">
        <authorList>
            <person name="Varghese N."/>
            <person name="Submissions S."/>
        </authorList>
    </citation>
    <scope>NUCLEOTIDE SEQUENCE [LARGE SCALE GENOMIC DNA]</scope>
    <source>
        <strain evidence="3">DSM 100564</strain>
    </source>
</reference>
<feature type="transmembrane region" description="Helical" evidence="1">
    <location>
        <begin position="254"/>
        <end position="271"/>
    </location>
</feature>
<dbReference type="RefSeq" id="WP_073256360.1">
    <property type="nucleotide sequence ID" value="NZ_FQZQ01000029.1"/>
</dbReference>
<feature type="transmembrane region" description="Helical" evidence="1">
    <location>
        <begin position="6"/>
        <end position="27"/>
    </location>
</feature>
<feature type="transmembrane region" description="Helical" evidence="1">
    <location>
        <begin position="114"/>
        <end position="134"/>
    </location>
</feature>